<name>A0A9N9EIV1_9GLOM</name>
<proteinExistence type="predicted"/>
<evidence type="ECO:0000256" key="1">
    <source>
        <dbReference type="SAM" id="MobiDB-lite"/>
    </source>
</evidence>
<comment type="caution">
    <text evidence="2">The sequence shown here is derived from an EMBL/GenBank/DDBJ whole genome shotgun (WGS) entry which is preliminary data.</text>
</comment>
<keyword evidence="3" id="KW-1185">Reference proteome</keyword>
<gene>
    <name evidence="2" type="ORF">FCALED_LOCUS12458</name>
</gene>
<accession>A0A9N9EIV1</accession>
<feature type="non-terminal residue" evidence="2">
    <location>
        <position position="1"/>
    </location>
</feature>
<sequence length="123" mass="13931">TITNKFKRHVLDDSLKLGQKQKKILLSKAKITGRKENMDNNIDDSNNRAINLVESSDFLKDNYLLSSSSIKTARGFFISSFFNNKPQDLDSTLPGSEESKIESIDIDQDEEESGSSCRYFIIC</sequence>
<protein>
    <submittedName>
        <fullName evidence="2">12121_t:CDS:1</fullName>
    </submittedName>
</protein>
<dbReference type="EMBL" id="CAJVPQ010006073">
    <property type="protein sequence ID" value="CAG8680177.1"/>
    <property type="molecule type" value="Genomic_DNA"/>
</dbReference>
<dbReference type="AlphaFoldDB" id="A0A9N9EIV1"/>
<feature type="region of interest" description="Disordered" evidence="1">
    <location>
        <begin position="87"/>
        <end position="114"/>
    </location>
</feature>
<organism evidence="2 3">
    <name type="scientific">Funneliformis caledonium</name>
    <dbReference type="NCBI Taxonomy" id="1117310"/>
    <lineage>
        <taxon>Eukaryota</taxon>
        <taxon>Fungi</taxon>
        <taxon>Fungi incertae sedis</taxon>
        <taxon>Mucoromycota</taxon>
        <taxon>Glomeromycotina</taxon>
        <taxon>Glomeromycetes</taxon>
        <taxon>Glomerales</taxon>
        <taxon>Glomeraceae</taxon>
        <taxon>Funneliformis</taxon>
    </lineage>
</organism>
<evidence type="ECO:0000313" key="3">
    <source>
        <dbReference type="Proteomes" id="UP000789570"/>
    </source>
</evidence>
<reference evidence="2" key="1">
    <citation type="submission" date="2021-06" db="EMBL/GenBank/DDBJ databases">
        <authorList>
            <person name="Kallberg Y."/>
            <person name="Tangrot J."/>
            <person name="Rosling A."/>
        </authorList>
    </citation>
    <scope>NUCLEOTIDE SEQUENCE</scope>
    <source>
        <strain evidence="2">UK204</strain>
    </source>
</reference>
<evidence type="ECO:0000313" key="2">
    <source>
        <dbReference type="EMBL" id="CAG8680177.1"/>
    </source>
</evidence>
<feature type="compositionally biased region" description="Acidic residues" evidence="1">
    <location>
        <begin position="104"/>
        <end position="113"/>
    </location>
</feature>
<dbReference type="Proteomes" id="UP000789570">
    <property type="component" value="Unassembled WGS sequence"/>
</dbReference>